<dbReference type="EMBL" id="KZ805578">
    <property type="protein sequence ID" value="PVH93609.1"/>
    <property type="molecule type" value="Genomic_DNA"/>
</dbReference>
<protein>
    <submittedName>
        <fullName evidence="1">Uncharacterized protein</fullName>
    </submittedName>
</protein>
<accession>A0A2V1D8W4</accession>
<keyword evidence="2" id="KW-1185">Reference proteome</keyword>
<dbReference type="AlphaFoldDB" id="A0A2V1D8W4"/>
<proteinExistence type="predicted"/>
<organism evidence="1 2">
    <name type="scientific">Periconia macrospinosa</name>
    <dbReference type="NCBI Taxonomy" id="97972"/>
    <lineage>
        <taxon>Eukaryota</taxon>
        <taxon>Fungi</taxon>
        <taxon>Dikarya</taxon>
        <taxon>Ascomycota</taxon>
        <taxon>Pezizomycotina</taxon>
        <taxon>Dothideomycetes</taxon>
        <taxon>Pleosporomycetidae</taxon>
        <taxon>Pleosporales</taxon>
        <taxon>Massarineae</taxon>
        <taxon>Periconiaceae</taxon>
        <taxon>Periconia</taxon>
    </lineage>
</organism>
<dbReference type="Proteomes" id="UP000244855">
    <property type="component" value="Unassembled WGS sequence"/>
</dbReference>
<sequence length="79" mass="8727">MAYLEMSLVLAATILYFDFERAPADSGALGRGQAGSGLGREREDEFQLYERFILEHNGPSLVFNLTEDVIWIDGGVDTA</sequence>
<dbReference type="OrthoDB" id="1470350at2759"/>
<name>A0A2V1D8W4_9PLEO</name>
<gene>
    <name evidence="1" type="ORF">DM02DRAFT_695471</name>
</gene>
<evidence type="ECO:0000313" key="2">
    <source>
        <dbReference type="Proteomes" id="UP000244855"/>
    </source>
</evidence>
<reference evidence="1 2" key="1">
    <citation type="journal article" date="2018" name="Sci. Rep.">
        <title>Comparative genomics provides insights into the lifestyle and reveals functional heterogeneity of dark septate endophytic fungi.</title>
        <authorList>
            <person name="Knapp D.G."/>
            <person name="Nemeth J.B."/>
            <person name="Barry K."/>
            <person name="Hainaut M."/>
            <person name="Henrissat B."/>
            <person name="Johnson J."/>
            <person name="Kuo A."/>
            <person name="Lim J.H.P."/>
            <person name="Lipzen A."/>
            <person name="Nolan M."/>
            <person name="Ohm R.A."/>
            <person name="Tamas L."/>
            <person name="Grigoriev I.V."/>
            <person name="Spatafora J.W."/>
            <person name="Nagy L.G."/>
            <person name="Kovacs G.M."/>
        </authorList>
    </citation>
    <scope>NUCLEOTIDE SEQUENCE [LARGE SCALE GENOMIC DNA]</scope>
    <source>
        <strain evidence="1 2">DSE2036</strain>
    </source>
</reference>
<evidence type="ECO:0000313" key="1">
    <source>
        <dbReference type="EMBL" id="PVH93609.1"/>
    </source>
</evidence>